<organism evidence="5 6">
    <name type="scientific">Candidatus Obscuribacter phosphatis</name>
    <dbReference type="NCBI Taxonomy" id="1906157"/>
    <lineage>
        <taxon>Bacteria</taxon>
        <taxon>Bacillati</taxon>
        <taxon>Candidatus Melainabacteria</taxon>
        <taxon>Candidatus Obscuribacterales</taxon>
        <taxon>Candidatus Obscuribacteraceae</taxon>
        <taxon>Candidatus Obscuribacter</taxon>
    </lineage>
</organism>
<gene>
    <name evidence="5" type="ORF">J0M35_00575</name>
</gene>
<dbReference type="PROSITE" id="PS50005">
    <property type="entry name" value="TPR"/>
    <property type="match status" value="1"/>
</dbReference>
<comment type="caution">
    <text evidence="5">The sequence shown here is derived from an EMBL/GenBank/DDBJ whole genome shotgun (WGS) entry which is preliminary data.</text>
</comment>
<keyword evidence="4" id="KW-0732">Signal</keyword>
<proteinExistence type="predicted"/>
<dbReference type="InterPro" id="IPR011990">
    <property type="entry name" value="TPR-like_helical_dom_sf"/>
</dbReference>
<dbReference type="PANTHER" id="PTHR44858">
    <property type="entry name" value="TETRATRICOPEPTIDE REPEAT PROTEIN 6"/>
    <property type="match status" value="1"/>
</dbReference>
<protein>
    <submittedName>
        <fullName evidence="5">Tetratricopeptide repeat protein</fullName>
    </submittedName>
</protein>
<dbReference type="AlphaFoldDB" id="A0A8J7PCW4"/>
<evidence type="ECO:0000313" key="5">
    <source>
        <dbReference type="EMBL" id="MBN8658827.1"/>
    </source>
</evidence>
<dbReference type="SMART" id="SM00028">
    <property type="entry name" value="TPR"/>
    <property type="match status" value="6"/>
</dbReference>
<sequence>MHYRNLILTILMLWFAASAFALPSAGAQPSRPKSVVDRLLYEADRLMSRGDFVNARVLLLRAQKLEPNNASVYKNLARTSSNNIERLSDGFVEAERFLKKSISLNPRDAHTYSQLAELNVTKGDFQEALKYADISIKLAPDFNDGYFCRALALSNLKRYGEAVKSIDKYIEYSVPKDKIKGLDTKASILENGGLHKDALAVYRSAYAISKQDTYLYRQASCLEKDGKYDEAIQVLNGQLRINPHDDQAMVQRARIYNKAGQAEKALADYTAAIKELPASIYFKERGAIYKKMGRSDLFEKDMKAAANI</sequence>
<dbReference type="InterPro" id="IPR050498">
    <property type="entry name" value="Ycf3"/>
</dbReference>
<dbReference type="InterPro" id="IPR019734">
    <property type="entry name" value="TPR_rpt"/>
</dbReference>
<evidence type="ECO:0000256" key="2">
    <source>
        <dbReference type="ARBA" id="ARBA00022803"/>
    </source>
</evidence>
<feature type="signal peptide" evidence="4">
    <location>
        <begin position="1"/>
        <end position="21"/>
    </location>
</feature>
<reference evidence="5" key="1">
    <citation type="submission" date="2021-02" db="EMBL/GenBank/DDBJ databases">
        <title>Genome-Resolved Metagenomics of a Microbial Community Performing Photosynthetic Biological Nutrient Removal.</title>
        <authorList>
            <person name="Mcdaniel E.A."/>
        </authorList>
    </citation>
    <scope>NUCLEOTIDE SEQUENCE</scope>
    <source>
        <strain evidence="5">UWPOB_OBS1</strain>
    </source>
</reference>
<name>A0A8J7PCW4_9BACT</name>
<dbReference type="PANTHER" id="PTHR44858:SF1">
    <property type="entry name" value="UDP-N-ACETYLGLUCOSAMINE--PEPTIDE N-ACETYLGLUCOSAMINYLTRANSFERASE SPINDLY-RELATED"/>
    <property type="match status" value="1"/>
</dbReference>
<evidence type="ECO:0000256" key="1">
    <source>
        <dbReference type="ARBA" id="ARBA00022737"/>
    </source>
</evidence>
<dbReference type="SUPFAM" id="SSF48452">
    <property type="entry name" value="TPR-like"/>
    <property type="match status" value="1"/>
</dbReference>
<dbReference type="EMBL" id="JAFLCK010000001">
    <property type="protein sequence ID" value="MBN8658827.1"/>
    <property type="molecule type" value="Genomic_DNA"/>
</dbReference>
<evidence type="ECO:0000313" key="6">
    <source>
        <dbReference type="Proteomes" id="UP000664277"/>
    </source>
</evidence>
<dbReference type="Pfam" id="PF13432">
    <property type="entry name" value="TPR_16"/>
    <property type="match status" value="1"/>
</dbReference>
<dbReference type="Proteomes" id="UP000664277">
    <property type="component" value="Unassembled WGS sequence"/>
</dbReference>
<keyword evidence="1" id="KW-0677">Repeat</keyword>
<dbReference type="Pfam" id="PF14559">
    <property type="entry name" value="TPR_19"/>
    <property type="match status" value="1"/>
</dbReference>
<feature type="chain" id="PRO_5035209722" evidence="4">
    <location>
        <begin position="22"/>
        <end position="308"/>
    </location>
</feature>
<accession>A0A8J7PCW4</accession>
<dbReference type="Gene3D" id="1.25.40.10">
    <property type="entry name" value="Tetratricopeptide repeat domain"/>
    <property type="match status" value="3"/>
</dbReference>
<evidence type="ECO:0000256" key="4">
    <source>
        <dbReference type="SAM" id="SignalP"/>
    </source>
</evidence>
<keyword evidence="2 3" id="KW-0802">TPR repeat</keyword>
<evidence type="ECO:0000256" key="3">
    <source>
        <dbReference type="PROSITE-ProRule" id="PRU00339"/>
    </source>
</evidence>
<feature type="repeat" description="TPR" evidence="3">
    <location>
        <begin position="109"/>
        <end position="142"/>
    </location>
</feature>